<dbReference type="EMBL" id="BMAV01008816">
    <property type="protein sequence ID" value="GFY52704.1"/>
    <property type="molecule type" value="Genomic_DNA"/>
</dbReference>
<dbReference type="Proteomes" id="UP000886998">
    <property type="component" value="Unassembled WGS sequence"/>
</dbReference>
<name>A0A8X6XGC5_9ARAC</name>
<accession>A0A8X6XGC5</accession>
<dbReference type="OrthoDB" id="10479904at2759"/>
<gene>
    <name evidence="1" type="primary">NCL1_12049</name>
    <name evidence="1" type="ORF">TNIN_195851</name>
</gene>
<keyword evidence="2" id="KW-1185">Reference proteome</keyword>
<protein>
    <submittedName>
        <fullName evidence="1">Uncharacterized protein</fullName>
    </submittedName>
</protein>
<evidence type="ECO:0000313" key="2">
    <source>
        <dbReference type="Proteomes" id="UP000886998"/>
    </source>
</evidence>
<proteinExistence type="predicted"/>
<organism evidence="1 2">
    <name type="scientific">Trichonephila inaurata madagascariensis</name>
    <dbReference type="NCBI Taxonomy" id="2747483"/>
    <lineage>
        <taxon>Eukaryota</taxon>
        <taxon>Metazoa</taxon>
        <taxon>Ecdysozoa</taxon>
        <taxon>Arthropoda</taxon>
        <taxon>Chelicerata</taxon>
        <taxon>Arachnida</taxon>
        <taxon>Araneae</taxon>
        <taxon>Araneomorphae</taxon>
        <taxon>Entelegynae</taxon>
        <taxon>Araneoidea</taxon>
        <taxon>Nephilidae</taxon>
        <taxon>Trichonephila</taxon>
        <taxon>Trichonephila inaurata</taxon>
    </lineage>
</organism>
<dbReference type="AlphaFoldDB" id="A0A8X6XGC5"/>
<sequence>MERTWGDFCENIDWCTECTPRHVVDCVYDQKKKEPACLCKDRSLVYDYIEQVCKRKYASLAFIVDEMIITMNMLQRWVTLWKSAQKIPLQKKPGIVLSFHNS</sequence>
<reference evidence="1" key="1">
    <citation type="submission" date="2020-08" db="EMBL/GenBank/DDBJ databases">
        <title>Multicomponent nature underlies the extraordinary mechanical properties of spider dragline silk.</title>
        <authorList>
            <person name="Kono N."/>
            <person name="Nakamura H."/>
            <person name="Mori M."/>
            <person name="Yoshida Y."/>
            <person name="Ohtoshi R."/>
            <person name="Malay A.D."/>
            <person name="Moran D.A.P."/>
            <person name="Tomita M."/>
            <person name="Numata K."/>
            <person name="Arakawa K."/>
        </authorList>
    </citation>
    <scope>NUCLEOTIDE SEQUENCE</scope>
</reference>
<comment type="caution">
    <text evidence="1">The sequence shown here is derived from an EMBL/GenBank/DDBJ whole genome shotgun (WGS) entry which is preliminary data.</text>
</comment>
<evidence type="ECO:0000313" key="1">
    <source>
        <dbReference type="EMBL" id="GFY52704.1"/>
    </source>
</evidence>